<reference evidence="5 8" key="3">
    <citation type="submission" date="2019-04" db="EMBL/GenBank/DDBJ databases">
        <title>Methylomes of two halophilic Archaea, Haloarcula marismortui and Haloferax mediterranei.</title>
        <authorList>
            <person name="DasSarma S."/>
            <person name="DasSarma P."/>
            <person name="DasSarma S."/>
            <person name="Fomenkov A."/>
            <person name="Vincze T."/>
            <person name="Anton B.P."/>
            <person name="Roberts R.J."/>
        </authorList>
    </citation>
    <scope>NUCLEOTIDE SEQUENCE [LARGE SCALE GENOMIC DNA]</scope>
    <source>
        <strain evidence="5">ATCC 33500</strain>
        <strain evidence="8">ATCC 33500 / DSM 1411 / JCM 8866 / NBRC 14739 / NCIMB 2177 / R-4</strain>
        <plasmid evidence="5 8">pHME322</plasmid>
    </source>
</reference>
<dbReference type="GeneID" id="40158499"/>
<name>M0J8H8_HALMT</name>
<feature type="domain" description="DUF8153" evidence="2">
    <location>
        <begin position="26"/>
        <end position="103"/>
    </location>
</feature>
<proteinExistence type="predicted"/>
<evidence type="ECO:0000313" key="7">
    <source>
        <dbReference type="Proteomes" id="UP000027075"/>
    </source>
</evidence>
<dbReference type="OrthoDB" id="290635at2157"/>
<evidence type="ECO:0000313" key="5">
    <source>
        <dbReference type="EMBL" id="QCQ77348.1"/>
    </source>
</evidence>
<dbReference type="EMBL" id="AOLO01000001">
    <property type="protein sequence ID" value="EMA05291.1"/>
    <property type="molecule type" value="Genomic_DNA"/>
</dbReference>
<feature type="transmembrane region" description="Helical" evidence="1">
    <location>
        <begin position="89"/>
        <end position="106"/>
    </location>
</feature>
<evidence type="ECO:0000313" key="8">
    <source>
        <dbReference type="Proteomes" id="UP000299011"/>
    </source>
</evidence>
<evidence type="ECO:0000256" key="1">
    <source>
        <dbReference type="SAM" id="Phobius"/>
    </source>
</evidence>
<sequence length="111" mass="12221">MHGVFRYSIGLTLSFLLTVTIYHYFDDAYLMVYFSIFLVYTFSIALVLVDPRYVANPSDRKHRRLGGIGGGVGAFTFSSLLQVSIPLGVLGWGMLVFGIVYGVLSARGDEG</sequence>
<keyword evidence="1" id="KW-0472">Membrane</keyword>
<geneLocation type="plasmid" evidence="5 8">
    <name>pHME322</name>
</geneLocation>
<dbReference type="EMBL" id="CP007553">
    <property type="protein sequence ID" value="AHZ24212.1"/>
    <property type="molecule type" value="Genomic_DNA"/>
</dbReference>
<evidence type="ECO:0000313" key="4">
    <source>
        <dbReference type="EMBL" id="EMA05291.1"/>
    </source>
</evidence>
<accession>M0J8H8</accession>
<keyword evidence="3" id="KW-0614">Plasmid</keyword>
<dbReference type="AlphaFoldDB" id="M0J8H8"/>
<evidence type="ECO:0000313" key="3">
    <source>
        <dbReference type="EMBL" id="AHZ24212.1"/>
    </source>
</evidence>
<protein>
    <recommendedName>
        <fullName evidence="2">DUF8153 domain-containing protein</fullName>
    </recommendedName>
</protein>
<reference evidence="4 6" key="1">
    <citation type="journal article" date="2014" name="PLoS Genet.">
        <title>Phylogenetically driven sequencing of extremely halophilic archaea reveals strategies for static and dynamic osmo-response.</title>
        <authorList>
            <person name="Becker E.A."/>
            <person name="Seitzer P.M."/>
            <person name="Tritt A."/>
            <person name="Larsen D."/>
            <person name="Krusor M."/>
            <person name="Yao A.I."/>
            <person name="Wu D."/>
            <person name="Madern D."/>
            <person name="Eisen J.A."/>
            <person name="Darling A.E."/>
            <person name="Facciotti M.T."/>
        </authorList>
    </citation>
    <scope>NUCLEOTIDE SEQUENCE [LARGE SCALE GENOMIC DNA]</scope>
    <source>
        <strain evidence="4">ATCC 33500</strain>
        <strain evidence="6">ATCC 33500 / DSM 1411 / JCM 8866 / NBRC 14739 / NCIMB 2177 / R-4</strain>
    </source>
</reference>
<dbReference type="RefSeq" id="WP_004056363.1">
    <property type="nucleotide sequence ID" value="NC_017943.1"/>
</dbReference>
<dbReference type="Pfam" id="PF26480">
    <property type="entry name" value="DUF8153"/>
    <property type="match status" value="1"/>
</dbReference>
<dbReference type="Proteomes" id="UP000011603">
    <property type="component" value="Unassembled WGS sequence"/>
</dbReference>
<dbReference type="Proteomes" id="UP000027075">
    <property type="component" value="Plasmid HMPLAS2"/>
</dbReference>
<organism evidence="4 6">
    <name type="scientific">Haloferax mediterranei (strain ATCC 33500 / DSM 1411 / JCM 8866 / NBRC 14739 / NCIMB 2177 / R-4)</name>
    <name type="common">Halobacterium mediterranei</name>
    <dbReference type="NCBI Taxonomy" id="523841"/>
    <lineage>
        <taxon>Archaea</taxon>
        <taxon>Methanobacteriati</taxon>
        <taxon>Methanobacteriota</taxon>
        <taxon>Stenosarchaea group</taxon>
        <taxon>Halobacteria</taxon>
        <taxon>Halobacteriales</taxon>
        <taxon>Haloferacaceae</taxon>
        <taxon>Haloferax</taxon>
    </lineage>
</organism>
<dbReference type="InterPro" id="IPR058466">
    <property type="entry name" value="DUF8153"/>
</dbReference>
<reference evidence="3 7" key="2">
    <citation type="submission" date="2014-04" db="EMBL/GenBank/DDBJ databases">
        <title>Transcriptional profiles of Haloferax mediterranei on the basis of nitrogen availability.</title>
        <authorList>
            <person name="Bautista V."/>
        </authorList>
    </citation>
    <scope>NUCLEOTIDE SEQUENCE [LARGE SCALE GENOMIC DNA]</scope>
    <source>
        <strain evidence="3">ATCC 33500</strain>
        <strain evidence="7">ATCC 33500 / DSM 1411 / JCM 8866 / NBRC 14739 / NCIMB 2177 / R-4</strain>
        <plasmid evidence="3">HMPLAS2</plasmid>
        <plasmid evidence="7">Plasmid HMPLAS2</plasmid>
    </source>
</reference>
<dbReference type="PATRIC" id="fig|523841.21.peg.158"/>
<geneLocation type="plasmid" evidence="3 7">
    <name>HMPLAS2</name>
</geneLocation>
<dbReference type="Proteomes" id="UP000299011">
    <property type="component" value="Plasmid pHME322"/>
</dbReference>
<keyword evidence="1" id="KW-1133">Transmembrane helix</keyword>
<keyword evidence="1" id="KW-0812">Transmembrane</keyword>
<evidence type="ECO:0000313" key="6">
    <source>
        <dbReference type="Proteomes" id="UP000011603"/>
    </source>
</evidence>
<feature type="transmembrane region" description="Helical" evidence="1">
    <location>
        <begin position="7"/>
        <end position="25"/>
    </location>
</feature>
<gene>
    <name evidence="3" type="ORF">BM92_18595</name>
    <name evidence="4" type="ORF">C439_00790</name>
    <name evidence="5" type="ORF">E6P09_18740</name>
</gene>
<dbReference type="EMBL" id="CP039141">
    <property type="protein sequence ID" value="QCQ77348.1"/>
    <property type="molecule type" value="Genomic_DNA"/>
</dbReference>
<evidence type="ECO:0000259" key="2">
    <source>
        <dbReference type="Pfam" id="PF26480"/>
    </source>
</evidence>
<feature type="transmembrane region" description="Helical" evidence="1">
    <location>
        <begin position="31"/>
        <end position="53"/>
    </location>
</feature>
<keyword evidence="6" id="KW-1185">Reference proteome</keyword>